<dbReference type="InterPro" id="IPR000182">
    <property type="entry name" value="GNAT_dom"/>
</dbReference>
<dbReference type="RefSeq" id="WP_163666428.1">
    <property type="nucleotide sequence ID" value="NZ_QZCE01000002.1"/>
</dbReference>
<evidence type="ECO:0000313" key="3">
    <source>
        <dbReference type="Proteomes" id="UP000473574"/>
    </source>
</evidence>
<dbReference type="GO" id="GO:0016747">
    <property type="term" value="F:acyltransferase activity, transferring groups other than amino-acyl groups"/>
    <property type="evidence" value="ECO:0007669"/>
    <property type="project" value="InterPro"/>
</dbReference>
<dbReference type="InterPro" id="IPR016181">
    <property type="entry name" value="Acyl_CoA_acyltransferase"/>
</dbReference>
<organism evidence="2 3">
    <name type="scientific">Adonisia turfae CCMR0082</name>
    <dbReference type="NCBI Taxonomy" id="2304604"/>
    <lineage>
        <taxon>Bacteria</taxon>
        <taxon>Bacillati</taxon>
        <taxon>Cyanobacteriota</taxon>
        <taxon>Adonisia</taxon>
        <taxon>Adonisia turfae</taxon>
    </lineage>
</organism>
<dbReference type="PROSITE" id="PS51186">
    <property type="entry name" value="GNAT"/>
    <property type="match status" value="1"/>
</dbReference>
<evidence type="ECO:0000313" key="2">
    <source>
        <dbReference type="EMBL" id="NEZ65386.1"/>
    </source>
</evidence>
<accession>A0A6M0SAQ5</accession>
<dbReference type="PANTHER" id="PTHR43792">
    <property type="entry name" value="GNAT FAMILY, PUTATIVE (AFU_ORTHOLOGUE AFUA_3G00765)-RELATED-RELATED"/>
    <property type="match status" value="1"/>
</dbReference>
<dbReference type="Gene3D" id="3.40.630.30">
    <property type="match status" value="1"/>
</dbReference>
<evidence type="ECO:0000259" key="1">
    <source>
        <dbReference type="PROSITE" id="PS51186"/>
    </source>
</evidence>
<dbReference type="AlphaFoldDB" id="A0A6M0SAQ5"/>
<comment type="caution">
    <text evidence="2">The sequence shown here is derived from an EMBL/GenBank/DDBJ whole genome shotgun (WGS) entry which is preliminary data.</text>
</comment>
<dbReference type="Proteomes" id="UP000473574">
    <property type="component" value="Unassembled WGS sequence"/>
</dbReference>
<protein>
    <submittedName>
        <fullName evidence="2">N-acetyltransferase</fullName>
    </submittedName>
</protein>
<keyword evidence="2" id="KW-0808">Transferase</keyword>
<gene>
    <name evidence="2" type="ORF">D0962_21870</name>
</gene>
<reference evidence="2 3" key="1">
    <citation type="journal article" date="2020" name="Microb. Ecol.">
        <title>Ecogenomics of the Marine Benthic Filamentous Cyanobacterium Adonisia.</title>
        <authorList>
            <person name="Walter J.M."/>
            <person name="Coutinho F.H."/>
            <person name="Leomil L."/>
            <person name="Hargreaves P.I."/>
            <person name="Campeao M.E."/>
            <person name="Vieira V.V."/>
            <person name="Silva B.S."/>
            <person name="Fistarol G.O."/>
            <person name="Salomon P.S."/>
            <person name="Sawabe T."/>
            <person name="Mino S."/>
            <person name="Hosokawa M."/>
            <person name="Miyashita H."/>
            <person name="Maruyama F."/>
            <person name="van Verk M.C."/>
            <person name="Dutilh B.E."/>
            <person name="Thompson C.C."/>
            <person name="Thompson F.L."/>
        </authorList>
    </citation>
    <scope>NUCLEOTIDE SEQUENCE [LARGE SCALE GENOMIC DNA]</scope>
    <source>
        <strain evidence="2 3">CCMR0082</strain>
    </source>
</reference>
<proteinExistence type="predicted"/>
<feature type="domain" description="N-acetyltransferase" evidence="1">
    <location>
        <begin position="147"/>
        <end position="308"/>
    </location>
</feature>
<sequence>MPFYSIYHQTLKTLYHQPITPQQRHQHITHLRQKLFPNTNNNLFPTLPTTTLLLLIKACQHLQDWPLIIHCCQEYQTRLDRADNNKPSRNSLNNLHLLSQAYQHLGLYPLAQQTLQRAIHQTDQPPQTLLDAYQQLQKQTKTLPNGIDTLQTDPLILTPLQSHHQDNFLWQYADPTIAELCNLPDFNNADEDWQQWLHTNQTTTKHLFAVNHRHWGLIGSVGLEHFKHIGFFHYWLGQNFQGQGHGPQAVTTLLNWAHRYLGLRCCYATTYRHNIPSRKALAKIGFQPIPLKVVLPNNPAYEEDIFYRGNQKSDRALFSEINRLFIERDFEGQVVSVGRRGVGLAA</sequence>
<dbReference type="EMBL" id="QZCE01000002">
    <property type="protein sequence ID" value="NEZ65386.1"/>
    <property type="molecule type" value="Genomic_DNA"/>
</dbReference>
<dbReference type="Pfam" id="PF13302">
    <property type="entry name" value="Acetyltransf_3"/>
    <property type="match status" value="1"/>
</dbReference>
<dbReference type="SUPFAM" id="SSF55729">
    <property type="entry name" value="Acyl-CoA N-acyltransferases (Nat)"/>
    <property type="match status" value="1"/>
</dbReference>
<dbReference type="InterPro" id="IPR051531">
    <property type="entry name" value="N-acetyltransferase"/>
</dbReference>
<name>A0A6M0SAQ5_9CYAN</name>